<evidence type="ECO:0000313" key="2">
    <source>
        <dbReference type="EMBL" id="KAF4124758.1"/>
    </source>
</evidence>
<dbReference type="Pfam" id="PF00149">
    <property type="entry name" value="Metallophos"/>
    <property type="match status" value="1"/>
</dbReference>
<dbReference type="OrthoDB" id="630188at2759"/>
<dbReference type="RefSeq" id="XP_035323410.1">
    <property type="nucleotide sequence ID" value="XM_035467398.1"/>
</dbReference>
<dbReference type="EMBL" id="JAANYQ010000004">
    <property type="protein sequence ID" value="KAF4124758.1"/>
    <property type="molecule type" value="Genomic_DNA"/>
</dbReference>
<dbReference type="GO" id="GO:0004527">
    <property type="term" value="F:exonuclease activity"/>
    <property type="evidence" value="ECO:0007669"/>
    <property type="project" value="UniProtKB-KW"/>
</dbReference>
<dbReference type="Proteomes" id="UP000749293">
    <property type="component" value="Unassembled WGS sequence"/>
</dbReference>
<dbReference type="Gene3D" id="3.60.21.10">
    <property type="match status" value="1"/>
</dbReference>
<gene>
    <name evidence="2" type="ORF">GMORB2_5424</name>
</gene>
<keyword evidence="2" id="KW-0269">Exonuclease</keyword>
<evidence type="ECO:0000259" key="1">
    <source>
        <dbReference type="Pfam" id="PF00149"/>
    </source>
</evidence>
<evidence type="ECO:0000313" key="3">
    <source>
        <dbReference type="Proteomes" id="UP000749293"/>
    </source>
</evidence>
<dbReference type="InterPro" id="IPR004843">
    <property type="entry name" value="Calcineurin-like_PHP"/>
</dbReference>
<feature type="domain" description="Calcineurin-like phosphoesterase" evidence="1">
    <location>
        <begin position="7"/>
        <end position="220"/>
    </location>
</feature>
<proteinExistence type="predicted"/>
<organism evidence="2 3">
    <name type="scientific">Geosmithia morbida</name>
    <dbReference type="NCBI Taxonomy" id="1094350"/>
    <lineage>
        <taxon>Eukaryota</taxon>
        <taxon>Fungi</taxon>
        <taxon>Dikarya</taxon>
        <taxon>Ascomycota</taxon>
        <taxon>Pezizomycotina</taxon>
        <taxon>Sordariomycetes</taxon>
        <taxon>Hypocreomycetidae</taxon>
        <taxon>Hypocreales</taxon>
        <taxon>Bionectriaceae</taxon>
        <taxon>Geosmithia</taxon>
    </lineage>
</organism>
<dbReference type="InterPro" id="IPR051693">
    <property type="entry name" value="UPF0046_metallophosphoest"/>
</dbReference>
<keyword evidence="2" id="KW-0378">Hydrolase</keyword>
<dbReference type="InterPro" id="IPR029052">
    <property type="entry name" value="Metallo-depent_PP-like"/>
</dbReference>
<keyword evidence="2" id="KW-0540">Nuclease</keyword>
<name>A0A9P5D285_9HYPO</name>
<comment type="caution">
    <text evidence="2">The sequence shown here is derived from an EMBL/GenBank/DDBJ whole genome shotgun (WGS) entry which is preliminary data.</text>
</comment>
<dbReference type="AlphaFoldDB" id="A0A9P5D285"/>
<dbReference type="SUPFAM" id="SSF56300">
    <property type="entry name" value="Metallo-dependent phosphatases"/>
    <property type="match status" value="1"/>
</dbReference>
<reference evidence="2" key="1">
    <citation type="submission" date="2020-03" db="EMBL/GenBank/DDBJ databases">
        <title>Site-based positive gene gene selection in Geosmithia morbida across the United States reveals a broad range of putative effectors and factors for local host and environmental adapation.</title>
        <authorList>
            <person name="Onufrak A."/>
            <person name="Murdoch R.W."/>
            <person name="Gazis R."/>
            <person name="Huff M."/>
            <person name="Staton M."/>
            <person name="Klingeman W."/>
            <person name="Hadziabdic D."/>
        </authorList>
    </citation>
    <scope>NUCLEOTIDE SEQUENCE</scope>
    <source>
        <strain evidence="2">1262</strain>
    </source>
</reference>
<sequence>MATIKTRILIISDTHAAPPKPSSGGLDEELFDPRSYGHAVTGYRVPLPPADVVLHAGDLTRRGRPQELRDAFSMIQDIDAPLKIVIAGNHDLCLDPRYEDISADTSSADAAAKIVKDAESHGVRYLDEGTYTFDLDNGARLSVYASPWTPQYGYWAFQYSQGHSFAIPPGVDIAMTHGPPYGVLDLAGGGGRSERAGCRDLYAAVRRAKPRVHCFGHIHEAWGAYLAGWKESFSPEGIDAEASKTVANLDTMRPLTTDSQDVQNEKMAKLRDIARRRGMELDLTQGVHRVDPGEQTLFVNAAIMDISYRPVQPPWIIDIDLPPAT</sequence>
<accession>A0A9P5D285</accession>
<dbReference type="PANTHER" id="PTHR12905">
    <property type="entry name" value="METALLOPHOSPHOESTERASE"/>
    <property type="match status" value="1"/>
</dbReference>
<dbReference type="PANTHER" id="PTHR12905:SF0">
    <property type="entry name" value="CALCINEURIN-LIKE PHOSPHOESTERASE DOMAIN-CONTAINING PROTEIN"/>
    <property type="match status" value="1"/>
</dbReference>
<dbReference type="GeneID" id="55971652"/>
<protein>
    <submittedName>
        <fullName evidence="2">DNA repair exonuclease SbcCD nuclease subunit</fullName>
    </submittedName>
</protein>
<keyword evidence="3" id="KW-1185">Reference proteome</keyword>
<dbReference type="CDD" id="cd07379">
    <property type="entry name" value="MPP_239FB"/>
    <property type="match status" value="1"/>
</dbReference>